<dbReference type="PROSITE" id="PS50850">
    <property type="entry name" value="MFS"/>
    <property type="match status" value="1"/>
</dbReference>
<feature type="transmembrane region" description="Helical" evidence="7">
    <location>
        <begin position="192"/>
        <end position="211"/>
    </location>
</feature>
<reference evidence="10" key="1">
    <citation type="journal article" date="2019" name="Int. J. Syst. Evol. Microbiol.">
        <title>The Global Catalogue of Microorganisms (GCM) 10K type strain sequencing project: providing services to taxonomists for standard genome sequencing and annotation.</title>
        <authorList>
            <consortium name="The Broad Institute Genomics Platform"/>
            <consortium name="The Broad Institute Genome Sequencing Center for Infectious Disease"/>
            <person name="Wu L."/>
            <person name="Ma J."/>
        </authorList>
    </citation>
    <scope>NUCLEOTIDE SEQUENCE [LARGE SCALE GENOMIC DNA]</scope>
    <source>
        <strain evidence="10">JCM 17591</strain>
    </source>
</reference>
<keyword evidence="5 7" id="KW-1133">Transmembrane helix</keyword>
<dbReference type="Pfam" id="PF07690">
    <property type="entry name" value="MFS_1"/>
    <property type="match status" value="1"/>
</dbReference>
<feature type="transmembrane region" description="Helical" evidence="7">
    <location>
        <begin position="165"/>
        <end position="186"/>
    </location>
</feature>
<accession>A0ABP8A9M5</accession>
<dbReference type="InterPro" id="IPR036259">
    <property type="entry name" value="MFS_trans_sf"/>
</dbReference>
<feature type="transmembrane region" description="Helical" evidence="7">
    <location>
        <begin position="93"/>
        <end position="111"/>
    </location>
</feature>
<organism evidence="9 10">
    <name type="scientific">Gryllotalpicola koreensis</name>
    <dbReference type="NCBI Taxonomy" id="993086"/>
    <lineage>
        <taxon>Bacteria</taxon>
        <taxon>Bacillati</taxon>
        <taxon>Actinomycetota</taxon>
        <taxon>Actinomycetes</taxon>
        <taxon>Micrococcales</taxon>
        <taxon>Microbacteriaceae</taxon>
        <taxon>Gryllotalpicola</taxon>
    </lineage>
</organism>
<keyword evidence="4 7" id="KW-0812">Transmembrane</keyword>
<protein>
    <submittedName>
        <fullName evidence="9">MFS transporter</fullName>
    </submittedName>
</protein>
<feature type="transmembrane region" description="Helical" evidence="7">
    <location>
        <begin position="341"/>
        <end position="366"/>
    </location>
</feature>
<sequence length="453" mass="48262">MNASVPSPASPAQGRGYFWKATLSGLAGNTLELYDFLLYGTAASLFFPTLFFPGDAFAATLSSLATFAVGFFVRPLGGLLIGRYGDRFGRKKALLFTLWVMGGATIAIGFLPSYANVGALAPILLIVVRVIQGIAQGGEWGGSMVLVAESVPPGRRGFFSAIPNLGGFVSQLFVAGAIALVLMLPQEAQLSWGWRLPFLASIVVLIAGLWMRRSLVETPVFTENKIAEATGALPLAKRGPIATLFVDHWRDILLMTGLRFSEGLPYFLLTVFAISYAKAIDVNASGMQASILIMAVIAIPATCLYGWASDKIGRRPVFAFGSIVVALAAFPFFLLMNTGNFWLITLGYVLVLNLGHNPVGAVQPALFSEMFPAHSRYSAVAGAREIAGIITAGLTPFIAALLAGPDSTRWYLVAGYVVVGAIVSLIAIKIVPETRKRDLLTIGREIPDAAPAR</sequence>
<dbReference type="Gene3D" id="1.20.1250.20">
    <property type="entry name" value="MFS general substrate transporter like domains"/>
    <property type="match status" value="2"/>
</dbReference>
<evidence type="ECO:0000256" key="3">
    <source>
        <dbReference type="ARBA" id="ARBA00022475"/>
    </source>
</evidence>
<keyword evidence="3" id="KW-1003">Cell membrane</keyword>
<feature type="transmembrane region" description="Helical" evidence="7">
    <location>
        <begin position="57"/>
        <end position="81"/>
    </location>
</feature>
<dbReference type="Proteomes" id="UP001501079">
    <property type="component" value="Unassembled WGS sequence"/>
</dbReference>
<evidence type="ECO:0000256" key="1">
    <source>
        <dbReference type="ARBA" id="ARBA00004651"/>
    </source>
</evidence>
<evidence type="ECO:0000256" key="7">
    <source>
        <dbReference type="SAM" id="Phobius"/>
    </source>
</evidence>
<dbReference type="RefSeq" id="WP_344756699.1">
    <property type="nucleotide sequence ID" value="NZ_BAABBW010000005.1"/>
</dbReference>
<feature type="transmembrane region" description="Helical" evidence="7">
    <location>
        <begin position="410"/>
        <end position="431"/>
    </location>
</feature>
<evidence type="ECO:0000313" key="10">
    <source>
        <dbReference type="Proteomes" id="UP001501079"/>
    </source>
</evidence>
<name>A0ABP8A9M5_9MICO</name>
<feature type="transmembrane region" description="Helical" evidence="7">
    <location>
        <begin position="286"/>
        <end position="305"/>
    </location>
</feature>
<evidence type="ECO:0000256" key="2">
    <source>
        <dbReference type="ARBA" id="ARBA00022448"/>
    </source>
</evidence>
<dbReference type="InterPro" id="IPR020846">
    <property type="entry name" value="MFS_dom"/>
</dbReference>
<comment type="subcellular location">
    <subcellularLocation>
        <location evidence="1">Cell membrane</location>
        <topology evidence="1">Multi-pass membrane protein</topology>
    </subcellularLocation>
</comment>
<dbReference type="InterPro" id="IPR011701">
    <property type="entry name" value="MFS"/>
</dbReference>
<comment type="caution">
    <text evidence="9">The sequence shown here is derived from an EMBL/GenBank/DDBJ whole genome shotgun (WGS) entry which is preliminary data.</text>
</comment>
<keyword evidence="10" id="KW-1185">Reference proteome</keyword>
<dbReference type="PANTHER" id="PTHR43045">
    <property type="entry name" value="SHIKIMATE TRANSPORTER"/>
    <property type="match status" value="1"/>
</dbReference>
<dbReference type="EMBL" id="BAABBW010000005">
    <property type="protein sequence ID" value="GAA4180424.1"/>
    <property type="molecule type" value="Genomic_DNA"/>
</dbReference>
<feature type="transmembrane region" description="Helical" evidence="7">
    <location>
        <begin position="263"/>
        <end position="280"/>
    </location>
</feature>
<dbReference type="InterPro" id="IPR005829">
    <property type="entry name" value="Sugar_transporter_CS"/>
</dbReference>
<gene>
    <name evidence="9" type="ORF">GCM10022287_34250</name>
</gene>
<feature type="transmembrane region" description="Helical" evidence="7">
    <location>
        <begin position="386"/>
        <end position="404"/>
    </location>
</feature>
<dbReference type="PANTHER" id="PTHR43045:SF1">
    <property type="entry name" value="SHIKIMATE TRANSPORTER"/>
    <property type="match status" value="1"/>
</dbReference>
<dbReference type="CDD" id="cd17369">
    <property type="entry name" value="MFS_ShiA_like"/>
    <property type="match status" value="1"/>
</dbReference>
<evidence type="ECO:0000256" key="6">
    <source>
        <dbReference type="ARBA" id="ARBA00023136"/>
    </source>
</evidence>
<feature type="domain" description="Major facilitator superfamily (MFS) profile" evidence="8">
    <location>
        <begin position="21"/>
        <end position="432"/>
    </location>
</feature>
<proteinExistence type="predicted"/>
<feature type="transmembrane region" description="Helical" evidence="7">
    <location>
        <begin position="317"/>
        <end position="335"/>
    </location>
</feature>
<keyword evidence="6 7" id="KW-0472">Membrane</keyword>
<dbReference type="SUPFAM" id="SSF103473">
    <property type="entry name" value="MFS general substrate transporter"/>
    <property type="match status" value="1"/>
</dbReference>
<evidence type="ECO:0000256" key="5">
    <source>
        <dbReference type="ARBA" id="ARBA00022989"/>
    </source>
</evidence>
<evidence type="ECO:0000259" key="8">
    <source>
        <dbReference type="PROSITE" id="PS50850"/>
    </source>
</evidence>
<keyword evidence="2" id="KW-0813">Transport</keyword>
<dbReference type="PROSITE" id="PS00217">
    <property type="entry name" value="SUGAR_TRANSPORT_2"/>
    <property type="match status" value="1"/>
</dbReference>
<evidence type="ECO:0000256" key="4">
    <source>
        <dbReference type="ARBA" id="ARBA00022692"/>
    </source>
</evidence>
<evidence type="ECO:0000313" key="9">
    <source>
        <dbReference type="EMBL" id="GAA4180424.1"/>
    </source>
</evidence>